<keyword evidence="3" id="KW-1185">Reference proteome</keyword>
<dbReference type="InterPro" id="IPR046676">
    <property type="entry name" value="DUF6546"/>
</dbReference>
<gene>
    <name evidence="2" type="ORF">jhhlp_004583</name>
</gene>
<proteinExistence type="predicted"/>
<dbReference type="AlphaFoldDB" id="A0A2N3NBZ6"/>
<feature type="domain" description="DUF6546" evidence="1">
    <location>
        <begin position="317"/>
        <end position="497"/>
    </location>
</feature>
<evidence type="ECO:0000313" key="3">
    <source>
        <dbReference type="Proteomes" id="UP000233524"/>
    </source>
</evidence>
<organism evidence="2 3">
    <name type="scientific">Lomentospora prolificans</name>
    <dbReference type="NCBI Taxonomy" id="41688"/>
    <lineage>
        <taxon>Eukaryota</taxon>
        <taxon>Fungi</taxon>
        <taxon>Dikarya</taxon>
        <taxon>Ascomycota</taxon>
        <taxon>Pezizomycotina</taxon>
        <taxon>Sordariomycetes</taxon>
        <taxon>Hypocreomycetidae</taxon>
        <taxon>Microascales</taxon>
        <taxon>Microascaceae</taxon>
        <taxon>Lomentospora</taxon>
    </lineage>
</organism>
<name>A0A2N3NBZ6_9PEZI</name>
<protein>
    <recommendedName>
        <fullName evidence="1">DUF6546 domain-containing protein</fullName>
    </recommendedName>
</protein>
<dbReference type="InParanoid" id="A0A2N3NBZ6"/>
<sequence>MQCAEPLPLTTPDDLWTAPIPPSIPEVREKGLSEKMAHNLSTLPPELRRSVLLFLIEVCVNAPKSTHYTSPGLAPYAAVCREWQEVIERNTFSSLYLCLDKLDEFEKYVHGARRRRVRQIVVHIKAPEYSCDPCVQKETFDDKRRINDVFTRTLTRLFSLMHEWTPDEIIPGGIRMNMTVSSPSDLRNVNLQLWQKRRWNNRDIGERRFADSVVDFVGSDDVRRVVDVLKPVYAITCFVSEGLNRRAVMPAAYAEIISALPNVREVYLNLMKDRRVLVRKRNFRQFGDLTIRWPQSLEKLVIRGNTISNWRQLPHAAIAEGDSGEYVSQCLQDFAAGLRSLAIANLVSIRSFFTSLWPENEDDRDIVPAKASTMTRCPVLETVDLAYSSLLYKIDWYKENRDFNYHGKINEFRQELALAASRFAIHMPALQSFTLRQRPMMWAGRHELTYTVEEKHAVLLFSSSFDFEPAAWVVEAWTVVAKKCARKPLEVRNQRLVSYNPDGQQPMLPSPAF</sequence>
<evidence type="ECO:0000259" key="1">
    <source>
        <dbReference type="Pfam" id="PF20183"/>
    </source>
</evidence>
<dbReference type="OrthoDB" id="4688861at2759"/>
<comment type="caution">
    <text evidence="2">The sequence shown here is derived from an EMBL/GenBank/DDBJ whole genome shotgun (WGS) entry which is preliminary data.</text>
</comment>
<evidence type="ECO:0000313" key="2">
    <source>
        <dbReference type="EMBL" id="PKS09960.1"/>
    </source>
</evidence>
<reference evidence="2 3" key="1">
    <citation type="journal article" date="2017" name="G3 (Bethesda)">
        <title>First Draft Genome Sequence of the Pathogenic Fungus Lomentospora prolificans (Formerly Scedosporium prolificans).</title>
        <authorList>
            <person name="Luo R."/>
            <person name="Zimin A."/>
            <person name="Workman R."/>
            <person name="Fan Y."/>
            <person name="Pertea G."/>
            <person name="Grossman N."/>
            <person name="Wear M.P."/>
            <person name="Jia B."/>
            <person name="Miller H."/>
            <person name="Casadevall A."/>
            <person name="Timp W."/>
            <person name="Zhang S.X."/>
            <person name="Salzberg S.L."/>
        </authorList>
    </citation>
    <scope>NUCLEOTIDE SEQUENCE [LARGE SCALE GENOMIC DNA]</scope>
    <source>
        <strain evidence="2 3">JHH-5317</strain>
    </source>
</reference>
<dbReference type="Pfam" id="PF20183">
    <property type="entry name" value="DUF6546"/>
    <property type="match status" value="1"/>
</dbReference>
<dbReference type="STRING" id="41688.A0A2N3NBZ6"/>
<accession>A0A2N3NBZ6</accession>
<dbReference type="EMBL" id="NLAX01000010">
    <property type="protein sequence ID" value="PKS09960.1"/>
    <property type="molecule type" value="Genomic_DNA"/>
</dbReference>
<dbReference type="VEuPathDB" id="FungiDB:jhhlp_004583"/>
<dbReference type="Proteomes" id="UP000233524">
    <property type="component" value="Unassembled WGS sequence"/>
</dbReference>